<keyword evidence="2" id="KW-1185">Reference proteome</keyword>
<organism evidence="1 2">
    <name type="scientific">Perkinsus olseni</name>
    <name type="common">Perkinsus atlanticus</name>
    <dbReference type="NCBI Taxonomy" id="32597"/>
    <lineage>
        <taxon>Eukaryota</taxon>
        <taxon>Sar</taxon>
        <taxon>Alveolata</taxon>
        <taxon>Perkinsozoa</taxon>
        <taxon>Perkinsea</taxon>
        <taxon>Perkinsida</taxon>
        <taxon>Perkinsidae</taxon>
        <taxon>Perkinsus</taxon>
    </lineage>
</organism>
<dbReference type="EMBL" id="JABANO010002608">
    <property type="protein sequence ID" value="KAF4757491.1"/>
    <property type="molecule type" value="Genomic_DNA"/>
</dbReference>
<name>A0A7J6UKC5_PEROL</name>
<dbReference type="AlphaFoldDB" id="A0A7J6UKC5"/>
<accession>A0A7J6UKC5</accession>
<gene>
    <name evidence="1" type="ORF">FOZ63_005944</name>
</gene>
<dbReference type="Proteomes" id="UP000553632">
    <property type="component" value="Unassembled WGS sequence"/>
</dbReference>
<comment type="caution">
    <text evidence="1">The sequence shown here is derived from an EMBL/GenBank/DDBJ whole genome shotgun (WGS) entry which is preliminary data.</text>
</comment>
<protein>
    <submittedName>
        <fullName evidence="1">Uncharacterized protein</fullName>
    </submittedName>
</protein>
<reference evidence="1 2" key="1">
    <citation type="submission" date="2020-04" db="EMBL/GenBank/DDBJ databases">
        <title>Perkinsus olseni comparative genomics.</title>
        <authorList>
            <person name="Bogema D.R."/>
        </authorList>
    </citation>
    <scope>NUCLEOTIDE SEQUENCE [LARGE SCALE GENOMIC DNA]</scope>
    <source>
        <strain evidence="1 2">ATCC PRA-207</strain>
    </source>
</reference>
<feature type="non-terminal residue" evidence="1">
    <location>
        <position position="1"/>
    </location>
</feature>
<evidence type="ECO:0000313" key="2">
    <source>
        <dbReference type="Proteomes" id="UP000553632"/>
    </source>
</evidence>
<feature type="non-terminal residue" evidence="1">
    <location>
        <position position="144"/>
    </location>
</feature>
<proteinExistence type="predicted"/>
<sequence length="144" mass="15287">ARHVGVGKCASLCVTTLNCPVVARGSCSIKVENVAGSSSTASAPYGVTEMASVRCDVYARDIRVFLRGSAIFTSSALQFGSDQAGEAIVPAAVGVPSFTTTEDRGWAAESVREEMHQAGCLHGEEIISWTYRILWKSNLVMRSA</sequence>
<evidence type="ECO:0000313" key="1">
    <source>
        <dbReference type="EMBL" id="KAF4757491.1"/>
    </source>
</evidence>